<comment type="pathway">
    <text evidence="2">Glycan metabolism; N-glycan metabolism.</text>
</comment>
<dbReference type="GO" id="GO:0005975">
    <property type="term" value="P:carbohydrate metabolic process"/>
    <property type="evidence" value="ECO:0007669"/>
    <property type="project" value="InterPro"/>
</dbReference>
<evidence type="ECO:0000256" key="9">
    <source>
        <dbReference type="ARBA" id="ARBA00042895"/>
    </source>
</evidence>
<evidence type="ECO:0000256" key="11">
    <source>
        <dbReference type="SAM" id="SignalP"/>
    </source>
</evidence>
<dbReference type="CDD" id="cd14752">
    <property type="entry name" value="GH31_N"/>
    <property type="match status" value="1"/>
</dbReference>
<protein>
    <recommendedName>
        <fullName evidence="9">Glucosidase II subunit alpha</fullName>
    </recommendedName>
</protein>
<feature type="chain" id="PRO_5024422570" description="Glucosidase II subunit alpha" evidence="11">
    <location>
        <begin position="20"/>
        <end position="983"/>
    </location>
</feature>
<dbReference type="PANTHER" id="PTHR22762:SF54">
    <property type="entry name" value="BCDNA.GH04962"/>
    <property type="match status" value="1"/>
</dbReference>
<keyword evidence="7" id="KW-0325">Glycoprotein</keyword>
<dbReference type="InterPro" id="IPR025887">
    <property type="entry name" value="Glyco_hydro_31_N_dom"/>
</dbReference>
<evidence type="ECO:0000313" key="16">
    <source>
        <dbReference type="Proteomes" id="UP000383932"/>
    </source>
</evidence>
<evidence type="ECO:0000256" key="3">
    <source>
        <dbReference type="ARBA" id="ARBA00007806"/>
    </source>
</evidence>
<name>A0A5N5QNU3_9AGAM</name>
<dbReference type="GO" id="GO:0030246">
    <property type="term" value="F:carbohydrate binding"/>
    <property type="evidence" value="ECO:0007669"/>
    <property type="project" value="InterPro"/>
</dbReference>
<evidence type="ECO:0000259" key="12">
    <source>
        <dbReference type="Pfam" id="PF01055"/>
    </source>
</evidence>
<dbReference type="SUPFAM" id="SSF51445">
    <property type="entry name" value="(Trans)glycosidases"/>
    <property type="match status" value="1"/>
</dbReference>
<dbReference type="GO" id="GO:0017177">
    <property type="term" value="C:glucosidase II complex"/>
    <property type="evidence" value="ECO:0007669"/>
    <property type="project" value="TreeGrafter"/>
</dbReference>
<dbReference type="InterPro" id="IPR011013">
    <property type="entry name" value="Gal_mutarotase_sf_dom"/>
</dbReference>
<dbReference type="InterPro" id="IPR048395">
    <property type="entry name" value="Glyco_hydro_31_C"/>
</dbReference>
<dbReference type="InterPro" id="IPR013780">
    <property type="entry name" value="Glyco_hydro_b"/>
</dbReference>
<keyword evidence="16" id="KW-1185">Reference proteome</keyword>
<dbReference type="AlphaFoldDB" id="A0A5N5QNU3"/>
<evidence type="ECO:0000256" key="4">
    <source>
        <dbReference type="ARBA" id="ARBA00022729"/>
    </source>
</evidence>
<dbReference type="Gene3D" id="2.60.40.1760">
    <property type="entry name" value="glycosyl hydrolase (family 31)"/>
    <property type="match status" value="1"/>
</dbReference>
<dbReference type="Proteomes" id="UP000383932">
    <property type="component" value="Unassembled WGS sequence"/>
</dbReference>
<dbReference type="CDD" id="cd06603">
    <property type="entry name" value="GH31_GANC_GANAB_alpha"/>
    <property type="match status" value="1"/>
</dbReference>
<accession>A0A5N5QNU3</accession>
<dbReference type="EMBL" id="SSOP01000037">
    <property type="protein sequence ID" value="KAB5593445.1"/>
    <property type="molecule type" value="Genomic_DNA"/>
</dbReference>
<reference evidence="15 16" key="1">
    <citation type="journal article" date="2019" name="Fungal Biol. Biotechnol.">
        <title>Draft genome sequence of fastidious pathogen Ceratobasidium theobromae, which causes vascular-streak dieback in Theobroma cacao.</title>
        <authorList>
            <person name="Ali S.S."/>
            <person name="Asman A."/>
            <person name="Shao J."/>
            <person name="Firmansyah A.P."/>
            <person name="Susilo A.W."/>
            <person name="Rosmana A."/>
            <person name="McMahon P."/>
            <person name="Junaid M."/>
            <person name="Guest D."/>
            <person name="Kheng T.Y."/>
            <person name="Meinhardt L.W."/>
            <person name="Bailey B.A."/>
        </authorList>
    </citation>
    <scope>NUCLEOTIDE SEQUENCE [LARGE SCALE GENOMIC DNA]</scope>
    <source>
        <strain evidence="15 16">CT2</strain>
    </source>
</reference>
<evidence type="ECO:0000256" key="10">
    <source>
        <dbReference type="RuleBase" id="RU361185"/>
    </source>
</evidence>
<dbReference type="Gene3D" id="2.60.40.1180">
    <property type="entry name" value="Golgi alpha-mannosidase II"/>
    <property type="match status" value="2"/>
</dbReference>
<organism evidence="15 16">
    <name type="scientific">Ceratobasidium theobromae</name>
    <dbReference type="NCBI Taxonomy" id="1582974"/>
    <lineage>
        <taxon>Eukaryota</taxon>
        <taxon>Fungi</taxon>
        <taxon>Dikarya</taxon>
        <taxon>Basidiomycota</taxon>
        <taxon>Agaricomycotina</taxon>
        <taxon>Agaricomycetes</taxon>
        <taxon>Cantharellales</taxon>
        <taxon>Ceratobasidiaceae</taxon>
        <taxon>Ceratobasidium</taxon>
    </lineage>
</organism>
<dbReference type="Pfam" id="PF13802">
    <property type="entry name" value="Gal_mutarotas_2"/>
    <property type="match status" value="1"/>
</dbReference>
<dbReference type="GO" id="GO:0090599">
    <property type="term" value="F:alpha-glucosidase activity"/>
    <property type="evidence" value="ECO:0007669"/>
    <property type="project" value="TreeGrafter"/>
</dbReference>
<dbReference type="Pfam" id="PF01055">
    <property type="entry name" value="Glyco_hydro_31_2nd"/>
    <property type="match status" value="1"/>
</dbReference>
<dbReference type="InterPro" id="IPR000322">
    <property type="entry name" value="Glyco_hydro_31_TIM"/>
</dbReference>
<evidence type="ECO:0000259" key="14">
    <source>
        <dbReference type="Pfam" id="PF21365"/>
    </source>
</evidence>
<gene>
    <name evidence="15" type="ORF">CTheo_3079</name>
</gene>
<evidence type="ECO:0000259" key="13">
    <source>
        <dbReference type="Pfam" id="PF13802"/>
    </source>
</evidence>
<evidence type="ECO:0000256" key="6">
    <source>
        <dbReference type="ARBA" id="ARBA00022824"/>
    </source>
</evidence>
<feature type="domain" description="Glycosyl hydrolase family 31 C-terminal" evidence="14">
    <location>
        <begin position="728"/>
        <end position="819"/>
    </location>
</feature>
<comment type="caution">
    <text evidence="15">The sequence shown here is derived from an EMBL/GenBank/DDBJ whole genome shotgun (WGS) entry which is preliminary data.</text>
</comment>
<keyword evidence="8 10" id="KW-0326">Glycosidase</keyword>
<comment type="similarity">
    <text evidence="3 10">Belongs to the glycosyl hydrolase 31 family.</text>
</comment>
<evidence type="ECO:0000256" key="2">
    <source>
        <dbReference type="ARBA" id="ARBA00004833"/>
    </source>
</evidence>
<feature type="signal peptide" evidence="11">
    <location>
        <begin position="1"/>
        <end position="19"/>
    </location>
</feature>
<dbReference type="PANTHER" id="PTHR22762">
    <property type="entry name" value="ALPHA-GLUCOSIDASE"/>
    <property type="match status" value="1"/>
</dbReference>
<dbReference type="SUPFAM" id="SSF51011">
    <property type="entry name" value="Glycosyl hydrolase domain"/>
    <property type="match status" value="1"/>
</dbReference>
<dbReference type="InterPro" id="IPR017853">
    <property type="entry name" value="GH"/>
</dbReference>
<evidence type="ECO:0000256" key="8">
    <source>
        <dbReference type="ARBA" id="ARBA00023295"/>
    </source>
</evidence>
<keyword evidence="4 11" id="KW-0732">Signal</keyword>
<comment type="subcellular location">
    <subcellularLocation>
        <location evidence="1">Endoplasmic reticulum</location>
    </subcellularLocation>
</comment>
<evidence type="ECO:0000256" key="1">
    <source>
        <dbReference type="ARBA" id="ARBA00004240"/>
    </source>
</evidence>
<dbReference type="GO" id="GO:0006491">
    <property type="term" value="P:N-glycan processing"/>
    <property type="evidence" value="ECO:0007669"/>
    <property type="project" value="TreeGrafter"/>
</dbReference>
<dbReference type="Gene3D" id="3.20.20.80">
    <property type="entry name" value="Glycosidases"/>
    <property type="match status" value="2"/>
</dbReference>
<evidence type="ECO:0000256" key="7">
    <source>
        <dbReference type="ARBA" id="ARBA00023180"/>
    </source>
</evidence>
<dbReference type="SUPFAM" id="SSF74650">
    <property type="entry name" value="Galactose mutarotase-like"/>
    <property type="match status" value="1"/>
</dbReference>
<keyword evidence="5 10" id="KW-0378">Hydrolase</keyword>
<dbReference type="Pfam" id="PF21365">
    <property type="entry name" value="Glyco_hydro_31_3rd"/>
    <property type="match status" value="1"/>
</dbReference>
<feature type="domain" description="Glycoside hydrolase family 31 TIM barrel" evidence="12">
    <location>
        <begin position="378"/>
        <end position="720"/>
    </location>
</feature>
<keyword evidence="6" id="KW-0256">Endoplasmic reticulum</keyword>
<dbReference type="OrthoDB" id="3237269at2759"/>
<sequence>MHIGTQLVVLAAFAEAVLGVKHHDFKTCSQSGFCRRGRAIAQRAQDAGSNWTSPYSVDTTNLRISPDRSKITVPVKSSIHPDVKFQLSVVVHEDGVARLRMDEIDGLRKRYDGAADWALASTPEPRENVNWQPVDGGVEGKWDDVMLRVTYEPLLVELIRDGRVEMSLNGRGLLHMEHFRNKVEPKMEEKVENTENVEGVQSVEGEQAVIKGPEVKMNAWFEGETEDAYWEETFLSWTDSKPKGPESFSLDITFPNHAHVYGIPQHAAPLSLPATTGEKSFFTDPYRLYNLDVFEYEASSTMSLYGSIPLLHAHNEHSTLGVFLAAGSETWVDISHTPGGAGTRTHWIAESGIIDLFILPGPKAADVFSQYSRLTGNPVMPALWALGYHQCRWNYISSSDVRSVQKRFDEENMPVEVFWLDIEYAKDHMYFMWDEKTFPDPVEMTKDVMAIGRKMVVIVDPHLKRTSSYPVYTAAQELDVLVKRPGGKEEYEGWCWSGSSAWVDFFHPASWEWWKGLYKYDRPAVSGEVKAVDWAWRASSEGIHIWNDMNEPSVFNGPEITMQKDNVHYGGWEHRDIHNINGMLYHNITAQAVKARSNPAKRPFVLTRSFFAGSQRHGAMWTGDNMGTWEHMTVGVKMVLSNGIAGMSFAGSDVGGFFGNPEPEMLVRWYQVGAFAPFFRAHAHIDTKRREPYLLDEPYKSMVRDILRLRYSLLPVWYTAFRETSVTGLPVLRPHYVVFPQDKQGFAIDDQYYIGNTGLLVKPVTEPGVEKAEVYLAEAQTYYDYQTYDVYRGSEPGKKVTVPAPLAKIPVLVRGGYVIPTRQRPRRASPLMKNDPFTLLIALNQEGQAGGELYLDDGESYAHEKGYLVWRQFFAQTAPEGVVIAGEDLVKDNLDRAVDQTVLAEYSLENAFAKSISKVRVEKIIVLGANKKPKAVLNEGVPLDFTWEDGQAFDGSKEGRASVLTIKNPGALVVEKWTIFVQY</sequence>
<evidence type="ECO:0000256" key="5">
    <source>
        <dbReference type="ARBA" id="ARBA00022801"/>
    </source>
</evidence>
<proteinExistence type="inferred from homology"/>
<evidence type="ECO:0000313" key="15">
    <source>
        <dbReference type="EMBL" id="KAB5593445.1"/>
    </source>
</evidence>
<feature type="domain" description="Glycoside hydrolase family 31 N-terminal" evidence="13">
    <location>
        <begin position="87"/>
        <end position="333"/>
    </location>
</feature>